<dbReference type="SUPFAM" id="SSF143602">
    <property type="entry name" value="STIV B116-like"/>
    <property type="match status" value="1"/>
</dbReference>
<sequence length="120" mass="14096">MKYIVNALSLNMVKLPPIGVRKFYHFEIKQITVEEFCNEAREAVNALGHVSTVELINKLCNTSFQINRIEIKLEHEDELLLIQVATRLPEGKVLDIGELEQLLRDGKIKFYRVTYYDYFY</sequence>
<dbReference type="AlphaFoldDB" id="A0A7C4D8J2"/>
<dbReference type="EMBL" id="DTBJ01000022">
    <property type="protein sequence ID" value="HGM58596.1"/>
    <property type="molecule type" value="Genomic_DNA"/>
</dbReference>
<evidence type="ECO:0000313" key="1">
    <source>
        <dbReference type="EMBL" id="HGM58596.1"/>
    </source>
</evidence>
<dbReference type="Pfam" id="PF08960">
    <property type="entry name" value="STIV_B116-like"/>
    <property type="match status" value="1"/>
</dbReference>
<comment type="caution">
    <text evidence="1">The sequence shown here is derived from an EMBL/GenBank/DDBJ whole genome shotgun (WGS) entry which is preliminary data.</text>
</comment>
<dbReference type="InterPro" id="IPR037236">
    <property type="entry name" value="STIV_B116-like_sf"/>
</dbReference>
<dbReference type="Gene3D" id="3.40.50.11170">
    <property type="entry name" value="Uncharacterised protein PF08960, DUF1874"/>
    <property type="match status" value="1"/>
</dbReference>
<protein>
    <submittedName>
        <fullName evidence="1">DUF1874 domain-containing protein</fullName>
    </submittedName>
</protein>
<name>A0A7C4D8J2_STAMA</name>
<organism evidence="1">
    <name type="scientific">Staphylothermus marinus</name>
    <dbReference type="NCBI Taxonomy" id="2280"/>
    <lineage>
        <taxon>Archaea</taxon>
        <taxon>Thermoproteota</taxon>
        <taxon>Thermoprotei</taxon>
        <taxon>Desulfurococcales</taxon>
        <taxon>Desulfurococcaceae</taxon>
        <taxon>Staphylothermus</taxon>
    </lineage>
</organism>
<dbReference type="InterPro" id="IPR015055">
    <property type="entry name" value="STIV_B116-like"/>
</dbReference>
<reference evidence="1" key="1">
    <citation type="journal article" date="2020" name="mSystems">
        <title>Genome- and Community-Level Interaction Insights into Carbon Utilization and Element Cycling Functions of Hydrothermarchaeota in Hydrothermal Sediment.</title>
        <authorList>
            <person name="Zhou Z."/>
            <person name="Liu Y."/>
            <person name="Xu W."/>
            <person name="Pan J."/>
            <person name="Luo Z.H."/>
            <person name="Li M."/>
        </authorList>
    </citation>
    <scope>NUCLEOTIDE SEQUENCE [LARGE SCALE GENOMIC DNA]</scope>
    <source>
        <strain evidence="1">SpSt-642</strain>
    </source>
</reference>
<accession>A0A7C4D8J2</accession>
<gene>
    <name evidence="1" type="ORF">ENU14_03285</name>
</gene>
<proteinExistence type="predicted"/>